<proteinExistence type="predicted"/>
<protein>
    <submittedName>
        <fullName evidence="1">Uncharacterized protein</fullName>
    </submittedName>
</protein>
<evidence type="ECO:0000313" key="1">
    <source>
        <dbReference type="EMBL" id="CAB4137538.1"/>
    </source>
</evidence>
<reference evidence="1" key="1">
    <citation type="submission" date="2020-04" db="EMBL/GenBank/DDBJ databases">
        <authorList>
            <person name="Chiriac C."/>
            <person name="Salcher M."/>
            <person name="Ghai R."/>
            <person name="Kavagutti S V."/>
        </authorList>
    </citation>
    <scope>NUCLEOTIDE SEQUENCE</scope>
</reference>
<gene>
    <name evidence="1" type="ORF">UFOVP317_45</name>
</gene>
<name>A0A6J5LSU8_9CAUD</name>
<dbReference type="EMBL" id="LR796339">
    <property type="protein sequence ID" value="CAB4137538.1"/>
    <property type="molecule type" value="Genomic_DNA"/>
</dbReference>
<organism evidence="1">
    <name type="scientific">uncultured Caudovirales phage</name>
    <dbReference type="NCBI Taxonomy" id="2100421"/>
    <lineage>
        <taxon>Viruses</taxon>
        <taxon>Duplodnaviria</taxon>
        <taxon>Heunggongvirae</taxon>
        <taxon>Uroviricota</taxon>
        <taxon>Caudoviricetes</taxon>
        <taxon>Peduoviridae</taxon>
        <taxon>Maltschvirus</taxon>
        <taxon>Maltschvirus maltsch</taxon>
    </lineage>
</organism>
<sequence>MLEVKIENLTIAIERLTAQLEALNLSTAVAPKPEPEPTVETVRNEAEFSNRQVDVDLPSRDRLQAKCLELVKADRSNRQRIADLIAKHSNGGRLIKDIADADLATFLAELEAL</sequence>
<accession>A0A6J5LSU8</accession>